<keyword evidence="5 17" id="KW-1003">Cell membrane</keyword>
<accession>A0A1X2EJP5</accession>
<sequence length="445" mass="48416">MSTFIGQLIGFSLIVFLLWRYAGPPVRRMMAAQQESVREQLAEAADAAKRLAEAEQAHTKALRDAESESTRVVEEAHADAKRIAEQLRAQADTDAERIKAQGGEQVQLLRAQLIRELRRNLGRDSVQRAEELVREHVADPSRQAATVDRFLDELDAMAPSPVDVEDPALAGFRSGSRRAYTSLTQRFAEVAVGLDEQGLSTLAEDLAAVVKLLHSEKLVTRYLTTPADEYTARLRLVERLLSDKVGAGALDLIKAAVSERWSETGDLAYALEQLARQALLVSAERAGQVEEVEEQLFLFSRILDAQPRLATLLGDDTTPAAGRITLLRTVLDRAGNANPIVAALLAQTIELLHGRPAQQAVLEVAEVAVARRDEIVAQARAAAALSGAQHDRLTQILSRIYGHPVTVQLQIAPELLGGLEISVGEEVIDGTLSSRLNAAQAQLPD</sequence>
<keyword evidence="11 17" id="KW-0472">Membrane</keyword>
<reference evidence="20 21" key="1">
    <citation type="submission" date="2016-01" db="EMBL/GenBank/DDBJ databases">
        <title>The new phylogeny of the genus Mycobacterium.</title>
        <authorList>
            <person name="Tarcisio F."/>
            <person name="Conor M."/>
            <person name="Antonella G."/>
            <person name="Elisabetta G."/>
            <person name="Giulia F.S."/>
            <person name="Sara T."/>
            <person name="Anna F."/>
            <person name="Clotilde B."/>
            <person name="Roberto B."/>
            <person name="Veronica D.S."/>
            <person name="Fabio R."/>
            <person name="Monica P."/>
            <person name="Olivier J."/>
            <person name="Enrico T."/>
            <person name="Nicola S."/>
        </authorList>
    </citation>
    <scope>NUCLEOTIDE SEQUENCE [LARGE SCALE GENOMIC DNA]</scope>
    <source>
        <strain evidence="20 21">DSM 44153</strain>
    </source>
</reference>
<dbReference type="EMBL" id="LQPZ01000024">
    <property type="protein sequence ID" value="ORX04501.1"/>
    <property type="molecule type" value="Genomic_DNA"/>
</dbReference>
<evidence type="ECO:0000256" key="7">
    <source>
        <dbReference type="ARBA" id="ARBA00022692"/>
    </source>
</evidence>
<dbReference type="GO" id="GO:0045259">
    <property type="term" value="C:proton-transporting ATP synthase complex"/>
    <property type="evidence" value="ECO:0007669"/>
    <property type="project" value="UniProtKB-KW"/>
</dbReference>
<keyword evidence="8 17" id="KW-0375">Hydrogen ion transport</keyword>
<protein>
    <recommendedName>
        <fullName evidence="17 18">Multifunctional fusion protein</fullName>
    </recommendedName>
    <domain>
        <recommendedName>
            <fullName evidence="17">ATP synthase subunit b</fullName>
        </recommendedName>
        <alternativeName>
            <fullName evidence="17">ATP synthase F(0) sector subunit b</fullName>
        </alternativeName>
        <alternativeName>
            <fullName evidence="17">ATPase subunit I</fullName>
        </alternativeName>
        <alternativeName>
            <fullName evidence="17">F-type ATPase subunit b</fullName>
            <shortName evidence="17">F-ATPase subunit b</shortName>
        </alternativeName>
    </domain>
    <domain>
        <recommendedName>
            <fullName evidence="18">ATP synthase subunit delta</fullName>
        </recommendedName>
        <alternativeName>
            <fullName evidence="18">ATP synthase F(1) sector subunit delta</fullName>
        </alternativeName>
        <alternativeName>
            <fullName evidence="18">F-type ATPase subunit delta</fullName>
            <shortName evidence="18">F-ATPase subunit delta</shortName>
        </alternativeName>
    </domain>
</protein>
<keyword evidence="10 17" id="KW-0406">Ion transport</keyword>
<dbReference type="PRINTS" id="PR00125">
    <property type="entry name" value="ATPASEDELTA"/>
</dbReference>
<dbReference type="NCBIfam" id="TIGR01144">
    <property type="entry name" value="ATP_synt_b"/>
    <property type="match status" value="1"/>
</dbReference>
<evidence type="ECO:0000256" key="8">
    <source>
        <dbReference type="ARBA" id="ARBA00022781"/>
    </source>
</evidence>
<keyword evidence="12" id="KW-0511">Multifunctional enzyme</keyword>
<evidence type="ECO:0000256" key="16">
    <source>
        <dbReference type="ARBA" id="ARBA00025830"/>
    </source>
</evidence>
<dbReference type="InterPro" id="IPR028987">
    <property type="entry name" value="ATP_synth_B-like_membr_sf"/>
</dbReference>
<comment type="caution">
    <text evidence="20">The sequence shown here is derived from an EMBL/GenBank/DDBJ whole genome shotgun (WGS) entry which is preliminary data.</text>
</comment>
<dbReference type="SUPFAM" id="SSF81573">
    <property type="entry name" value="F1F0 ATP synthase subunit B, membrane domain"/>
    <property type="match status" value="1"/>
</dbReference>
<comment type="similarity">
    <text evidence="17">Belongs to the ATPase B chain family.</text>
</comment>
<comment type="function">
    <text evidence="14">This fusion protein includes a component of the F(0) channel (subunit b) and of the F(1) subunit (subunit delta). Two copies of subunit b and one of delta together form the peripheral 'stator' stalk which links F(1) to F(0).</text>
</comment>
<evidence type="ECO:0000256" key="1">
    <source>
        <dbReference type="ARBA" id="ARBA00004162"/>
    </source>
</evidence>
<evidence type="ECO:0000313" key="21">
    <source>
        <dbReference type="Proteomes" id="UP000193090"/>
    </source>
</evidence>
<comment type="similarity">
    <text evidence="3">In the N-terminal section; belongs to the ATPase B chain family.</text>
</comment>
<dbReference type="Proteomes" id="UP000193090">
    <property type="component" value="Unassembled WGS sequence"/>
</dbReference>
<dbReference type="GO" id="GO:0005886">
    <property type="term" value="C:plasma membrane"/>
    <property type="evidence" value="ECO:0007669"/>
    <property type="project" value="UniProtKB-SubCell"/>
</dbReference>
<comment type="similarity">
    <text evidence="18">Belongs to the ATPase delta chain family.</text>
</comment>
<keyword evidence="18" id="KW-0139">CF(1)</keyword>
<comment type="similarity">
    <text evidence="2">In the C-terminal section; belongs to the ATPase delta chain family.</text>
</comment>
<keyword evidence="13 17" id="KW-0066">ATP synthesis</keyword>
<gene>
    <name evidence="18" type="primary">atpH</name>
    <name evidence="17" type="synonym">atpF</name>
    <name evidence="20" type="ORF">AWC30_09820</name>
</gene>
<keyword evidence="21" id="KW-1185">Reference proteome</keyword>
<dbReference type="AlphaFoldDB" id="A0A1X2EJP5"/>
<dbReference type="STRING" id="1798.AWC30_09820"/>
<evidence type="ECO:0000256" key="14">
    <source>
        <dbReference type="ARBA" id="ARBA00024925"/>
    </source>
</evidence>
<organism evidence="20 21">
    <name type="scientific">Mycolicibacillus trivialis</name>
    <dbReference type="NCBI Taxonomy" id="1798"/>
    <lineage>
        <taxon>Bacteria</taxon>
        <taxon>Bacillati</taxon>
        <taxon>Actinomycetota</taxon>
        <taxon>Actinomycetes</taxon>
        <taxon>Mycobacteriales</taxon>
        <taxon>Mycobacteriaceae</taxon>
        <taxon>Mycolicibacillus</taxon>
    </lineage>
</organism>
<dbReference type="NCBIfam" id="NF009961">
    <property type="entry name" value="PRK13428.1"/>
    <property type="match status" value="1"/>
</dbReference>
<keyword evidence="4 17" id="KW-0813">Transport</keyword>
<dbReference type="HAMAP" id="MF_01416">
    <property type="entry name" value="ATP_synth_delta_bact"/>
    <property type="match status" value="1"/>
</dbReference>
<evidence type="ECO:0000256" key="17">
    <source>
        <dbReference type="HAMAP-Rule" id="MF_01398"/>
    </source>
</evidence>
<evidence type="ECO:0000256" key="11">
    <source>
        <dbReference type="ARBA" id="ARBA00023136"/>
    </source>
</evidence>
<dbReference type="PANTHER" id="PTHR11910">
    <property type="entry name" value="ATP SYNTHASE DELTA CHAIN"/>
    <property type="match status" value="1"/>
</dbReference>
<keyword evidence="19" id="KW-0175">Coiled coil</keyword>
<dbReference type="NCBIfam" id="NF009967">
    <property type="entry name" value="PRK13430.1"/>
    <property type="match status" value="1"/>
</dbReference>
<dbReference type="Pfam" id="PF00430">
    <property type="entry name" value="ATP-synt_B"/>
    <property type="match status" value="1"/>
</dbReference>
<evidence type="ECO:0000256" key="3">
    <source>
        <dbReference type="ARBA" id="ARBA00010811"/>
    </source>
</evidence>
<dbReference type="InterPro" id="IPR002146">
    <property type="entry name" value="ATP_synth_b/b'su_bac/chlpt"/>
</dbReference>
<proteinExistence type="inferred from homology"/>
<evidence type="ECO:0000256" key="4">
    <source>
        <dbReference type="ARBA" id="ARBA00022448"/>
    </source>
</evidence>
<dbReference type="Pfam" id="PF00213">
    <property type="entry name" value="OSCP"/>
    <property type="match status" value="1"/>
</dbReference>
<evidence type="ECO:0000256" key="6">
    <source>
        <dbReference type="ARBA" id="ARBA00022547"/>
    </source>
</evidence>
<dbReference type="Gene3D" id="1.20.5.620">
    <property type="entry name" value="F1F0 ATP synthase subunit B, membrane domain"/>
    <property type="match status" value="1"/>
</dbReference>
<dbReference type="InterPro" id="IPR005864">
    <property type="entry name" value="ATP_synth_F0_bsu_bac"/>
</dbReference>
<dbReference type="RefSeq" id="WP_085109980.1">
    <property type="nucleotide sequence ID" value="NZ_JACKSN010000159.1"/>
</dbReference>
<comment type="subcellular location">
    <subcellularLocation>
        <location evidence="18">Cell membrane</location>
        <topology evidence="18">Peripheral membrane protein</topology>
    </subcellularLocation>
    <subcellularLocation>
        <location evidence="1 17">Cell membrane</location>
        <topology evidence="1 17">Single-pass membrane protein</topology>
    </subcellularLocation>
</comment>
<evidence type="ECO:0000256" key="15">
    <source>
        <dbReference type="ARBA" id="ARBA00025198"/>
    </source>
</evidence>
<comment type="function">
    <text evidence="17">Component of the F(0) channel, it forms part of the peripheral stalk, linking F(1) to F(0).</text>
</comment>
<evidence type="ECO:0000256" key="10">
    <source>
        <dbReference type="ARBA" id="ARBA00023065"/>
    </source>
</evidence>
<evidence type="ECO:0000256" key="19">
    <source>
        <dbReference type="SAM" id="Coils"/>
    </source>
</evidence>
<keyword evidence="9 17" id="KW-1133">Transmembrane helix</keyword>
<comment type="function">
    <text evidence="15 17">F(1)F(0) ATP synthase produces ATP from ADP in the presence of a proton or sodium gradient. F-type ATPases consist of two structural domains, F(1) containing the extramembraneous catalytic core and F(0) containing the membrane proton channel, linked together by a central stalk and a peripheral stalk. During catalysis, ATP synthesis in the catalytic domain of F(1) is coupled via a rotary mechanism of the central stalk subunits to proton translocation.</text>
</comment>
<dbReference type="HAMAP" id="MF_01398">
    <property type="entry name" value="ATP_synth_b_bprime"/>
    <property type="match status" value="1"/>
</dbReference>
<evidence type="ECO:0000256" key="13">
    <source>
        <dbReference type="ARBA" id="ARBA00023310"/>
    </source>
</evidence>
<evidence type="ECO:0000256" key="2">
    <source>
        <dbReference type="ARBA" id="ARBA00010377"/>
    </source>
</evidence>
<keyword evidence="6 17" id="KW-0138">CF(0)</keyword>
<dbReference type="GO" id="GO:0046933">
    <property type="term" value="F:proton-transporting ATP synthase activity, rotational mechanism"/>
    <property type="evidence" value="ECO:0007669"/>
    <property type="project" value="UniProtKB-UniRule"/>
</dbReference>
<dbReference type="OrthoDB" id="5242917at2"/>
<evidence type="ECO:0000256" key="9">
    <source>
        <dbReference type="ARBA" id="ARBA00022989"/>
    </source>
</evidence>
<evidence type="ECO:0000256" key="5">
    <source>
        <dbReference type="ARBA" id="ARBA00022475"/>
    </source>
</evidence>
<feature type="coiled-coil region" evidence="19">
    <location>
        <begin position="34"/>
        <end position="68"/>
    </location>
</feature>
<dbReference type="CDD" id="cd06503">
    <property type="entry name" value="ATP-synt_Fo_b"/>
    <property type="match status" value="1"/>
</dbReference>
<name>A0A1X2EJP5_9MYCO</name>
<evidence type="ECO:0000313" key="20">
    <source>
        <dbReference type="EMBL" id="ORX04501.1"/>
    </source>
</evidence>
<comment type="subunit">
    <text evidence="16 17">F-type ATPases have 2 components, F(1) - the catalytic core - and F(0) - the membrane proton channel. F(1) has five subunits: alpha(3), beta(3), gamma(1), delta(1), epsilon(1). F(0) has three main subunits: a(1), b(2) and c(10-14). The alpha and beta chains form an alternating ring which encloses part of the gamma chain. F(1) is attached to F(0) by a central stalk formed by the gamma and epsilon chains, while a peripheral stalk is formed by the delta and b chains.</text>
</comment>
<keyword evidence="7 17" id="KW-0812">Transmembrane</keyword>
<evidence type="ECO:0000256" key="12">
    <source>
        <dbReference type="ARBA" id="ARBA00023268"/>
    </source>
</evidence>
<dbReference type="InterPro" id="IPR000711">
    <property type="entry name" value="ATPase_OSCP/dsu"/>
</dbReference>
<comment type="function">
    <text evidence="18">This protein is part of the stalk that links CF(0) to CF(1). It either transmits conformational changes from CF(0) to CF(1) or is implicated in proton conduction.</text>
</comment>
<evidence type="ECO:0000256" key="18">
    <source>
        <dbReference type="HAMAP-Rule" id="MF_01416"/>
    </source>
</evidence>